<dbReference type="EC" id="2.7.13.3" evidence="2"/>
<dbReference type="Pfam" id="PF02518">
    <property type="entry name" value="HATPase_c"/>
    <property type="match status" value="1"/>
</dbReference>
<dbReference type="PATRIC" id="fig|556287.8.peg.1017"/>
<dbReference type="InterPro" id="IPR035965">
    <property type="entry name" value="PAS-like_dom_sf"/>
</dbReference>
<evidence type="ECO:0000313" key="9">
    <source>
        <dbReference type="EMBL" id="KJZ82267.1"/>
    </source>
</evidence>
<dbReference type="GO" id="GO:0000155">
    <property type="term" value="F:phosphorelay sensor kinase activity"/>
    <property type="evidence" value="ECO:0007669"/>
    <property type="project" value="InterPro"/>
</dbReference>
<evidence type="ECO:0000259" key="7">
    <source>
        <dbReference type="PROSITE" id="PS50109"/>
    </source>
</evidence>
<dbReference type="CDD" id="cd00130">
    <property type="entry name" value="PAS"/>
    <property type="match status" value="1"/>
</dbReference>
<dbReference type="Gene3D" id="3.30.450.20">
    <property type="entry name" value="PAS domain"/>
    <property type="match status" value="1"/>
</dbReference>
<evidence type="ECO:0000256" key="5">
    <source>
        <dbReference type="ARBA" id="ARBA00022777"/>
    </source>
</evidence>
<keyword evidence="3" id="KW-0597">Phosphoprotein</keyword>
<evidence type="ECO:0000256" key="6">
    <source>
        <dbReference type="SAM" id="MobiDB-lite"/>
    </source>
</evidence>
<dbReference type="EMBL" id="JMTK01000002">
    <property type="protein sequence ID" value="KJZ82267.1"/>
    <property type="molecule type" value="Genomic_DNA"/>
</dbReference>
<dbReference type="Proteomes" id="UP000033731">
    <property type="component" value="Unassembled WGS sequence"/>
</dbReference>
<evidence type="ECO:0000256" key="4">
    <source>
        <dbReference type="ARBA" id="ARBA00022679"/>
    </source>
</evidence>
<dbReference type="PANTHER" id="PTHR43047">
    <property type="entry name" value="TWO-COMPONENT HISTIDINE PROTEIN KINASE"/>
    <property type="match status" value="1"/>
</dbReference>
<evidence type="ECO:0000256" key="3">
    <source>
        <dbReference type="ARBA" id="ARBA00022553"/>
    </source>
</evidence>
<dbReference type="Pfam" id="PF00989">
    <property type="entry name" value="PAS"/>
    <property type="match status" value="1"/>
</dbReference>
<comment type="catalytic activity">
    <reaction evidence="1">
        <text>ATP + protein L-histidine = ADP + protein N-phospho-L-histidine.</text>
        <dbReference type="EC" id="2.7.13.3"/>
    </reaction>
</comment>
<dbReference type="CDD" id="cd00082">
    <property type="entry name" value="HisKA"/>
    <property type="match status" value="1"/>
</dbReference>
<keyword evidence="5 9" id="KW-0418">Kinase</keyword>
<dbReference type="RefSeq" id="WP_034442123.1">
    <property type="nucleotide sequence ID" value="NZ_JMTK01000002.1"/>
</dbReference>
<dbReference type="Gene3D" id="3.30.565.10">
    <property type="entry name" value="Histidine kinase-like ATPase, C-terminal domain"/>
    <property type="match status" value="1"/>
</dbReference>
<name>A0A094YZT4_9HYPH</name>
<evidence type="ECO:0000256" key="2">
    <source>
        <dbReference type="ARBA" id="ARBA00012438"/>
    </source>
</evidence>
<dbReference type="InterPro" id="IPR000014">
    <property type="entry name" value="PAS"/>
</dbReference>
<dbReference type="PROSITE" id="PS50109">
    <property type="entry name" value="HIS_KIN"/>
    <property type="match status" value="1"/>
</dbReference>
<accession>A0A094YZT4</accession>
<feature type="region of interest" description="Disordered" evidence="6">
    <location>
        <begin position="36"/>
        <end position="63"/>
    </location>
</feature>
<dbReference type="Gene3D" id="1.10.287.130">
    <property type="match status" value="1"/>
</dbReference>
<feature type="compositionally biased region" description="Polar residues" evidence="6">
    <location>
        <begin position="1"/>
        <end position="20"/>
    </location>
</feature>
<feature type="domain" description="PAS" evidence="8">
    <location>
        <begin position="442"/>
        <end position="498"/>
    </location>
</feature>
<dbReference type="PRINTS" id="PR00344">
    <property type="entry name" value="BCTRLSENSOR"/>
</dbReference>
<reference evidence="9 10" key="1">
    <citation type="journal article" date="2015" name="Phytopathology">
        <title>Genomes of Candidatus Liberibacter solanacearum haplotype A from New Zealand and the USA suggest significant genome plasticity in the species.</title>
        <authorList>
            <person name="Thompson S.M."/>
            <person name="Johnson C.P."/>
            <person name="Lu A.Y."/>
            <person name="Frampton R.A."/>
            <person name="Sullivan K.L."/>
            <person name="Fiers M.W."/>
            <person name="Crowhurst R.N."/>
            <person name="Pitman A.R."/>
            <person name="Scott I."/>
            <person name="Gudmestad N.C."/>
            <person name="Smith G.R."/>
        </authorList>
    </citation>
    <scope>NUCLEOTIDE SEQUENCE [LARGE SCALE GENOMIC DNA]</scope>
    <source>
        <strain evidence="9 10">LsoNZ1</strain>
    </source>
</reference>
<feature type="compositionally biased region" description="Polar residues" evidence="6">
    <location>
        <begin position="52"/>
        <end position="63"/>
    </location>
</feature>
<dbReference type="SMART" id="SM00091">
    <property type="entry name" value="PAS"/>
    <property type="match status" value="2"/>
</dbReference>
<dbReference type="SUPFAM" id="SSF47384">
    <property type="entry name" value="Homodimeric domain of signal transducing histidine kinase"/>
    <property type="match status" value="1"/>
</dbReference>
<keyword evidence="10" id="KW-1185">Reference proteome</keyword>
<evidence type="ECO:0000259" key="8">
    <source>
        <dbReference type="PROSITE" id="PS50112"/>
    </source>
</evidence>
<dbReference type="SUPFAM" id="SSF55874">
    <property type="entry name" value="ATPase domain of HSP90 chaperone/DNA topoisomerase II/histidine kinase"/>
    <property type="match status" value="1"/>
</dbReference>
<dbReference type="InterPro" id="IPR003594">
    <property type="entry name" value="HATPase_dom"/>
</dbReference>
<sequence>MSIDSITLNPPNSPTNNCKNTSKDLSLKETINNLGIRDSHKGNPCNQDHLEQSSPTGQNHAPRTQISYSRNLEPENSFLFDSSPRTVRFTWKIDAQGHLNAVSEELSQTIGTYALKMIGMHLCDINHILQIDSKDHLFDLLTQQNTWYSKTTFWPIEGTDLHVPIDLAALPIYSRDREFVGFKGFGIIRVNQVKNDPKKLGTTLGEKFSQSHEIKNVHSFIKKENFPSLPHQTIPAHLDIKDRMSFPSGYFPKDKDDNLATNKKTHFSKRDNFHTINLNQYIEKYPHPKESFEDSFHLKHPSLSTYFGEGKNLTPEIVDKHPISLFVCSKERLLYASPSFLLLAGYKSVEDIEKVGGVSMLLDAQKLSNGNTHGSITLYRSDGTNIAVSAHLHTIQWNRENSLAMTFVPFEKNNKLSDHISQNEIKSGYNNTRTDANKMEIEVMQLCSILESTSDGIAIVNRDGTILSTNRAIGTLFDYPAQDIIGKPFRIFFTPDNQIIMSHCMTEISSIDLGKTLEKTAVGRTREGKLISLRITMKKLPFSACYCLILHDISEWKQEKNELYHAKKMAEKENSHKNDFLARVSHEIRTPLTAIIGFSEVIKNQRFGPVGSPRYIEYANYIDRSGNLVLDIVNDLLDISKIESGKMNLHFESVSLNETISEAISLMELYANEKRILVRTSFSNDIPPIFADLRSIKQIALNILSNAIHFTPSGGQIVISTAYTRNKEVVLRVKDTGIGMTNYELEKAMKPFGQIPNSQQVRGEGTGLGLPLTKAMVDANMGKFSVFSTPSKGTLIEIIFTPQKTA</sequence>
<comment type="caution">
    <text evidence="9">The sequence shown here is derived from an EMBL/GenBank/DDBJ whole genome shotgun (WGS) entry which is preliminary data.</text>
</comment>
<feature type="region of interest" description="Disordered" evidence="6">
    <location>
        <begin position="1"/>
        <end position="22"/>
    </location>
</feature>
<dbReference type="GO" id="GO:0009927">
    <property type="term" value="F:histidine phosphotransfer kinase activity"/>
    <property type="evidence" value="ECO:0007669"/>
    <property type="project" value="TreeGrafter"/>
</dbReference>
<dbReference type="InterPro" id="IPR003661">
    <property type="entry name" value="HisK_dim/P_dom"/>
</dbReference>
<dbReference type="InterPro" id="IPR005467">
    <property type="entry name" value="His_kinase_dom"/>
</dbReference>
<dbReference type="AlphaFoldDB" id="A0A094YZT4"/>
<feature type="domain" description="Histidine kinase" evidence="7">
    <location>
        <begin position="583"/>
        <end position="804"/>
    </location>
</feature>
<proteinExistence type="predicted"/>
<dbReference type="PANTHER" id="PTHR43047:SF72">
    <property type="entry name" value="OSMOSENSING HISTIDINE PROTEIN KINASE SLN1"/>
    <property type="match status" value="1"/>
</dbReference>
<dbReference type="NCBIfam" id="TIGR00229">
    <property type="entry name" value="sensory_box"/>
    <property type="match status" value="1"/>
</dbReference>
<evidence type="ECO:0000256" key="1">
    <source>
        <dbReference type="ARBA" id="ARBA00000085"/>
    </source>
</evidence>
<keyword evidence="4" id="KW-0808">Transferase</keyword>
<evidence type="ECO:0000313" key="10">
    <source>
        <dbReference type="Proteomes" id="UP000033731"/>
    </source>
</evidence>
<dbReference type="InterPro" id="IPR036890">
    <property type="entry name" value="HATPase_C_sf"/>
</dbReference>
<dbReference type="InterPro" id="IPR013767">
    <property type="entry name" value="PAS_fold"/>
</dbReference>
<dbReference type="GO" id="GO:0006355">
    <property type="term" value="P:regulation of DNA-templated transcription"/>
    <property type="evidence" value="ECO:0007669"/>
    <property type="project" value="InterPro"/>
</dbReference>
<organism evidence="9 10">
    <name type="scientific">Candidatus Liberibacter solanacearum</name>
    <dbReference type="NCBI Taxonomy" id="556287"/>
    <lineage>
        <taxon>Bacteria</taxon>
        <taxon>Pseudomonadati</taxon>
        <taxon>Pseudomonadota</taxon>
        <taxon>Alphaproteobacteria</taxon>
        <taxon>Hyphomicrobiales</taxon>
        <taxon>Rhizobiaceae</taxon>
        <taxon>Liberibacter</taxon>
    </lineage>
</organism>
<dbReference type="InterPro" id="IPR004358">
    <property type="entry name" value="Sig_transdc_His_kin-like_C"/>
</dbReference>
<dbReference type="SMART" id="SM00387">
    <property type="entry name" value="HATPase_c"/>
    <property type="match status" value="1"/>
</dbReference>
<dbReference type="Pfam" id="PF00512">
    <property type="entry name" value="HisKA"/>
    <property type="match status" value="1"/>
</dbReference>
<dbReference type="SMART" id="SM00388">
    <property type="entry name" value="HisKA"/>
    <property type="match status" value="1"/>
</dbReference>
<dbReference type="PROSITE" id="PS50112">
    <property type="entry name" value="PAS"/>
    <property type="match status" value="1"/>
</dbReference>
<dbReference type="GO" id="GO:0005886">
    <property type="term" value="C:plasma membrane"/>
    <property type="evidence" value="ECO:0007669"/>
    <property type="project" value="TreeGrafter"/>
</dbReference>
<gene>
    <name evidence="9" type="ORF">DJ66_1011</name>
</gene>
<protein>
    <recommendedName>
        <fullName evidence="2">histidine kinase</fullName>
        <ecNumber evidence="2">2.7.13.3</ecNumber>
    </recommendedName>
</protein>
<dbReference type="SUPFAM" id="SSF55785">
    <property type="entry name" value="PYP-like sensor domain (PAS domain)"/>
    <property type="match status" value="1"/>
</dbReference>
<dbReference type="InterPro" id="IPR036097">
    <property type="entry name" value="HisK_dim/P_sf"/>
</dbReference>